<feature type="region of interest" description="Disordered" evidence="1">
    <location>
        <begin position="51"/>
        <end position="139"/>
    </location>
</feature>
<dbReference type="EMBL" id="SEYY01001516">
    <property type="protein sequence ID" value="KAB7505255.1"/>
    <property type="molecule type" value="Genomic_DNA"/>
</dbReference>
<feature type="compositionally biased region" description="Basic and acidic residues" evidence="1">
    <location>
        <begin position="72"/>
        <end position="83"/>
    </location>
</feature>
<name>A0A5N5TIS3_9CRUS</name>
<gene>
    <name evidence="2" type="ORF">Anas_14159</name>
</gene>
<organism evidence="2 3">
    <name type="scientific">Armadillidium nasatum</name>
    <dbReference type="NCBI Taxonomy" id="96803"/>
    <lineage>
        <taxon>Eukaryota</taxon>
        <taxon>Metazoa</taxon>
        <taxon>Ecdysozoa</taxon>
        <taxon>Arthropoda</taxon>
        <taxon>Crustacea</taxon>
        <taxon>Multicrustacea</taxon>
        <taxon>Malacostraca</taxon>
        <taxon>Eumalacostraca</taxon>
        <taxon>Peracarida</taxon>
        <taxon>Isopoda</taxon>
        <taxon>Oniscidea</taxon>
        <taxon>Crinocheta</taxon>
        <taxon>Armadillidiidae</taxon>
        <taxon>Armadillidium</taxon>
    </lineage>
</organism>
<dbReference type="AlphaFoldDB" id="A0A5N5TIS3"/>
<protein>
    <submittedName>
        <fullName evidence="2">Uncharacterized protein</fullName>
    </submittedName>
</protein>
<sequence>MNPGLIFEKSNQSRRLHHISWDDEVQAVVRNWNVSCEEKLLIYDGILEEGVEQDEDSQKDFKDFQFTTDTSNNDKRSYGETSKDVLIGSGILKEEKEEVEEDKESQEDFKEFGYPTDYLKDDERTHESDDDLSEDVGRK</sequence>
<accession>A0A5N5TIS3</accession>
<keyword evidence="3" id="KW-1185">Reference proteome</keyword>
<evidence type="ECO:0000313" key="3">
    <source>
        <dbReference type="Proteomes" id="UP000326759"/>
    </source>
</evidence>
<evidence type="ECO:0000256" key="1">
    <source>
        <dbReference type="SAM" id="MobiDB-lite"/>
    </source>
</evidence>
<dbReference type="Proteomes" id="UP000326759">
    <property type="component" value="Unassembled WGS sequence"/>
</dbReference>
<dbReference type="OrthoDB" id="6397355at2759"/>
<feature type="compositionally biased region" description="Basic and acidic residues" evidence="1">
    <location>
        <begin position="118"/>
        <end position="127"/>
    </location>
</feature>
<feature type="non-terminal residue" evidence="2">
    <location>
        <position position="139"/>
    </location>
</feature>
<evidence type="ECO:0000313" key="2">
    <source>
        <dbReference type="EMBL" id="KAB7505255.1"/>
    </source>
</evidence>
<comment type="caution">
    <text evidence="2">The sequence shown here is derived from an EMBL/GenBank/DDBJ whole genome shotgun (WGS) entry which is preliminary data.</text>
</comment>
<reference evidence="2 3" key="1">
    <citation type="journal article" date="2019" name="PLoS Biol.">
        <title>Sex chromosomes control vertical transmission of feminizing Wolbachia symbionts in an isopod.</title>
        <authorList>
            <person name="Becking T."/>
            <person name="Chebbi M.A."/>
            <person name="Giraud I."/>
            <person name="Moumen B."/>
            <person name="Laverre T."/>
            <person name="Caubet Y."/>
            <person name="Peccoud J."/>
            <person name="Gilbert C."/>
            <person name="Cordaux R."/>
        </authorList>
    </citation>
    <scope>NUCLEOTIDE SEQUENCE [LARGE SCALE GENOMIC DNA]</scope>
    <source>
        <strain evidence="2">ANa2</strain>
        <tissue evidence="2">Whole body excluding digestive tract and cuticle</tissue>
    </source>
</reference>
<feature type="compositionally biased region" description="Acidic residues" evidence="1">
    <location>
        <begin position="128"/>
        <end position="139"/>
    </location>
</feature>
<proteinExistence type="predicted"/>